<proteinExistence type="predicted"/>
<dbReference type="Pfam" id="PF12624">
    <property type="entry name" value="VPS13_N"/>
    <property type="match status" value="1"/>
</dbReference>
<sequence>MFKLESYITPLLLNYVDKYIKNLKPEDSQFSLWGGDAVFSNLDLRLDVLEQELQLPFTFINGHIHELRIHIPWTKLGSEPVVITINTIECILKLCTNNNDEDSQKQTKKKKNIDSKSIKKTEVVEAPPGYVQSLINRVISNICIICNNVILKYVEEDIVLSLNIKSVELFNANEKWEKAFVDTNIADTIFRKVIYMQDLTVCLDKRDASGKIETYQDPLLYRCSSTWRMYSVYNSSHSKYPALTRIHMYCESLDFSLTDQQLPMFLKLVYLCIALHNKSSLKNQENGKGLEETTESNSCTSDEEQDETETVSHEASWGSWAWSFVPEVGVIWDSSGTEEEQEKEAQMLKSKKIFQFGVYIGKSTCILKHTALANDASCCMSPKCVFLPLMIVKMYGCSMEFTSKGKDFFNMQSGICGVTVTGLQDCVCGFQDCSDESNPMNVFLKSGVPPGSGHAYSFLSSSLFDPLAPENCKQERKYCFNWTEHFSTLTEEVMVKRYPAFAFDYLYQLDIPEDWLDRISTVTSSFIEDSNWHESATYRMVFGPFCVDVTSSLVHRLRKMLFSAQDYDYPYYAPYSKKTSITSVNVSDDVLEEMEGFVPLRQYHITLFKPVFRLSVADHSPYHDPKQDHRKKKKKRLKSTKYTKTHKYFEILFYIEIYADCVDLQTSSPLYPNRLIKIIESLSNPPQFLLHHCFNSTSLKIFGLEVSLHKVNSKMYPVSTILQQTSLTFLQKCLVLPDNWTSSKILTLQESTFECSSLNLKFSETDCLASVCIFQSWTAKYFNSRGVEKLKVAIDDSENDSPLLGVEVHGTHFLYLLRKDSISVKFSISSLSVMFQQEENSSILFKSPVSTEHLHKGIDCDEVDYPKCNENDCNSLFLQVLLQLPKDKENDNPVLLVIKIEGSTACFEPAFFNWMSSAFFTNINLDTSDLECVSASPVDREGTSTSSSLTQEASVSHSLSKSFSTIVVSEKQSSFHENVEYLLQKYWKYLSFLILEVEIRSLCGICPKNDWSIVHKENEPLLFSWQQALFNGHLDEACLFSFPTIKIRNNSSVSSILHDIDILQIPVPIKTVISEKKGESYFPWTLQLNSSSAYIIDRSQGLKYNFLLWPTTISATIALSLKSNQDQFALCVHMDNKSLNINFSAFQVSHLKNCFCNASSVLQFITRLNMWISFFKLKFIDNFDCPGSNIEFIDQEIFLEQPKVYETNSNCKKASHNEQDLESPEPKSFKKPTLWVQMTLSKLCVVILGKLTPNMKCEDFKLQLDAEEIVCSLDIQDIYSKIKIKLTSLNINCFIKRCESITDWQPAPYEGKILFCDNMMTKSVKSRTVNSSSGHVKPDNQPFLVFTYTKALHSNVTEKFSSDLKQSASPVGNFKYLSEIDLKVKSFGTVLWMSLFDILYQVSHPLIAMYISSFSNLVSECNDLKGIGFCGKNLPLFYIETNIIQIYLPENSTLTKELLNLSEEKDEAVVLLQLDCVTLTSQVENPLPRIILNHEIYSNALNSKTIGLPGASVEDRQYQIDICGLSLGTVSGTNVLCQNEIKKNFISHYPLTMGENPALEWNIGVVSENRSLEKDSTITTPIISPMNIRIAIAPAIVCDSSNKSFEKEEIVVAGISTEISVLSEPHSYLLCHPSSQKFESSCFDLQLYGASVENVLKKPNKSCTPIKDDFNYAYLETKPGEPHKKTGIPPAFFTVTCTDIFCEPANIKISVERPMKINLGVETGDSFIAFLKMFHNEFRRLNASEFETELSSEEKPSLGMLTYFKTSVLCTSQIVLQFTPFINNPTEKLILSASSLVIETNIETYNQVFKTLDLDLTISSFIIQTNSCNQVWNFLEPLMFTTEIKCHFMPCVQVEINLSGESLLLNFSIHQILNFKKLMEAVFALVQKNILSISDIFLSLKRVDQLNELDASLKDNKKRKYWNDDLRKGSFQFLQVNESSDFQPRSNEILFSRATTNQPASMTWCYPEPRALTKIEVSPVPFQNGDEEQNQNVITCYLQYWNSSYQEYVNFCDFTLSETKHLSLDLPDLNSDSIAVSNKWRVLLDSGSYINDGNLEKDNPDFSPLALAACMSIDSCFDPKLVPVFQTKISFELVKFIMYNSFVTQGCSPILLPFEFDDESLQIQEFTLLSFINPSCSFVKKICQINGEVSSGVTCEVLEYRNLTLLPVISPVDFNGRMSVNFDKEKVPIFDLDLVLSPLIVRLSQSICHTLIYTIHSISQELSGFKNTSKCFEYMLPNYYIICNNLEERIRFGQAGTEESIVLSPLKMHAYSWWSHKSKQVLWISIGSLGWKWSEQIDIDEEGIKTVAFSKNILAIVKITSLSNLQKQVIIDGQLILYSQLSFPIQLRCKFPDCLTKKTKSSNSFVIKSLAPQLSSPSFLLSSEQCKNMSLSVTGILDSQLWSEDIVLDDNKLLKIPWLENNHYQSVWCQVIKKKVLNVLSVAVFISPLFMIRSNLPLPLKVIVESDDTEENYTFELEGRGQEIKLFKGFNAETDLQVNFKSSTTTDVSLPALVVSLSDRNHVKMKEFADSEEFLKLCSSMQSINYKTWPYSFLEKFPKPLPILYPCFEENQTIASAIPSHNVNCKLKIERSQRWKGLNTILYDIKPHVILINRLRADLYLFAQNGLEWTLPSNSVAMPSFPYECFRLGILEDGEYFYSSGLAVDVKYTAKDELNREDAEKAFFCSDSTLRIPQNGSVNVFIKVQGDTQKVFLFKLHSEVQEDIVVITAFPQVILCNESNKSLYFSLRCIPSNSQTITFPDVSLSPVIVTDSLASCHPLLYWEASSFDVASLTNSTTMSLYVSVRHSSSQTWSYPVHLHPKFGNNNRHSISVPLKYDAKSTTIPLVMTSHWQNGILFLLLNIDPCPLLLLHNKTNMNIYYGQSCLEIEGKVEGKYVYEELQQFHAIPVLFPESSAHYSFPALQKQFPLVPKKASTLCFGLKEDGAEQFIWSAPFNANMDKQFIHILGICDFMVCSERVGHTINLYVEHVNRIEVNANEPFERENILTSHYEIGRMLVIHYFTGALFRAGWVVGSLDILGNPAGFARAVGAGMSDLVYLPYRGMLHGPRAFISGLTSGAISLFTQVSSGAITCMASLTSSISKNMDFLCLDDEHLARQELVRQHLPQGISEGLTQGLSVFGLSVLGAVAGIVDHPLRALVSPSTPLQTVSEIFGGFGKGIVGVFTKPIGGAAELISQAGYGLLHGAGWLVPPKRKYQPVTMNLEMASSSLVKYSCKIAFCQSLGQVLLAVEATYVNEYSEHKKYTLLLTSEALCILTEDEVTLHRTFALTEIQCKKAETDRSTLVIILCSTFQKQIFSESRDGLGRVAEYLKKNNEISSAADNLIESLNKSNSIYHIYFLYPKDRNLFVTLFNYAKCKALRKGF</sequence>
<evidence type="ECO:0000259" key="3">
    <source>
        <dbReference type="Pfam" id="PF12624"/>
    </source>
</evidence>
<dbReference type="InterPro" id="IPR039782">
    <property type="entry name" value="VPS13B"/>
</dbReference>
<organism evidence="4 5">
    <name type="scientific">Oedothorax gibbosus</name>
    <dbReference type="NCBI Taxonomy" id="931172"/>
    <lineage>
        <taxon>Eukaryota</taxon>
        <taxon>Metazoa</taxon>
        <taxon>Ecdysozoa</taxon>
        <taxon>Arthropoda</taxon>
        <taxon>Chelicerata</taxon>
        <taxon>Arachnida</taxon>
        <taxon>Araneae</taxon>
        <taxon>Araneomorphae</taxon>
        <taxon>Entelegynae</taxon>
        <taxon>Araneoidea</taxon>
        <taxon>Linyphiidae</taxon>
        <taxon>Erigoninae</taxon>
        <taxon>Oedothorax</taxon>
    </lineage>
</organism>
<accession>A0AAV6VS30</accession>
<feature type="region of interest" description="Disordered" evidence="2">
    <location>
        <begin position="283"/>
        <end position="315"/>
    </location>
</feature>
<keyword evidence="5" id="KW-1185">Reference proteome</keyword>
<name>A0AAV6VS30_9ARAC</name>
<evidence type="ECO:0000256" key="2">
    <source>
        <dbReference type="SAM" id="MobiDB-lite"/>
    </source>
</evidence>
<feature type="domain" description="Chorein N-terminal" evidence="3">
    <location>
        <begin position="4"/>
        <end position="239"/>
    </location>
</feature>
<evidence type="ECO:0000313" key="4">
    <source>
        <dbReference type="EMBL" id="KAG8198573.1"/>
    </source>
</evidence>
<evidence type="ECO:0000256" key="1">
    <source>
        <dbReference type="ARBA" id="ARBA00022448"/>
    </source>
</evidence>
<gene>
    <name evidence="4" type="ORF">JTE90_026471</name>
</gene>
<dbReference type="EMBL" id="JAFNEN010000038">
    <property type="protein sequence ID" value="KAG8198573.1"/>
    <property type="molecule type" value="Genomic_DNA"/>
</dbReference>
<dbReference type="InterPro" id="IPR026854">
    <property type="entry name" value="VPS13_N"/>
</dbReference>
<keyword evidence="1" id="KW-0813">Transport</keyword>
<dbReference type="PANTHER" id="PTHR12517">
    <property type="entry name" value="VACUOLAR PROTEIN SORTING-ASSOCIATED PROTEIN 13B"/>
    <property type="match status" value="1"/>
</dbReference>
<evidence type="ECO:0000313" key="5">
    <source>
        <dbReference type="Proteomes" id="UP000827092"/>
    </source>
</evidence>
<comment type="caution">
    <text evidence="4">The sequence shown here is derived from an EMBL/GenBank/DDBJ whole genome shotgun (WGS) entry which is preliminary data.</text>
</comment>
<dbReference type="PANTHER" id="PTHR12517:SF0">
    <property type="entry name" value="INTERMEMBRANE LIPID TRANSFER PROTEIN VPS13B"/>
    <property type="match status" value="1"/>
</dbReference>
<protein>
    <recommendedName>
        <fullName evidence="3">Chorein N-terminal domain-containing protein</fullName>
    </recommendedName>
</protein>
<dbReference type="Proteomes" id="UP000827092">
    <property type="component" value="Unassembled WGS sequence"/>
</dbReference>
<reference evidence="4 5" key="1">
    <citation type="journal article" date="2022" name="Nat. Ecol. Evol.">
        <title>A masculinizing supergene underlies an exaggerated male reproductive morph in a spider.</title>
        <authorList>
            <person name="Hendrickx F."/>
            <person name="De Corte Z."/>
            <person name="Sonet G."/>
            <person name="Van Belleghem S.M."/>
            <person name="Kostlbacher S."/>
            <person name="Vangestel C."/>
        </authorList>
    </citation>
    <scope>NUCLEOTIDE SEQUENCE [LARGE SCALE GENOMIC DNA]</scope>
    <source>
        <strain evidence="4">W744_W776</strain>
    </source>
</reference>